<evidence type="ECO:0000313" key="2">
    <source>
        <dbReference type="EMBL" id="GAC96882.1"/>
    </source>
</evidence>
<sequence length="163" mass="17482">MQRLRTRQIHLPTLKRSPRKLPWFRHPNPATECRKRIEGVVDGGVSAVDVQFERGFGGVAVRGGEVDDAGGGVDDLVGGGVVDVAQDEFVHRWKARVGPEGGGEAEREVEIGDERAGDADDGDACSTGASGQSEDGIVGGGIRRRRSRGAEVAVAVWMRRNRL</sequence>
<proteinExistence type="predicted"/>
<organism evidence="2 3">
    <name type="scientific">Pseudozyma hubeiensis (strain SY62)</name>
    <name type="common">Yeast</name>
    <dbReference type="NCBI Taxonomy" id="1305764"/>
    <lineage>
        <taxon>Eukaryota</taxon>
        <taxon>Fungi</taxon>
        <taxon>Dikarya</taxon>
        <taxon>Basidiomycota</taxon>
        <taxon>Ustilaginomycotina</taxon>
        <taxon>Ustilaginomycetes</taxon>
        <taxon>Ustilaginales</taxon>
        <taxon>Ustilaginaceae</taxon>
        <taxon>Pseudozyma</taxon>
    </lineage>
</organism>
<accession>R9P6N0</accession>
<evidence type="ECO:0000256" key="1">
    <source>
        <dbReference type="SAM" id="MobiDB-lite"/>
    </source>
</evidence>
<dbReference type="HOGENOM" id="CLU_1627821_0_0_1"/>
<feature type="region of interest" description="Disordered" evidence="1">
    <location>
        <begin position="113"/>
        <end position="140"/>
    </location>
</feature>
<reference evidence="3" key="1">
    <citation type="journal article" date="2013" name="Genome Announc.">
        <title>Draft genome sequence of the basidiomycetous yeast-like fungus Pseudozyma hubeiensis SY62, which produces an abundant amount of the biosurfactant mannosylerythritol lipids.</title>
        <authorList>
            <person name="Konishi M."/>
            <person name="Hatada Y."/>
            <person name="Horiuchi J."/>
        </authorList>
    </citation>
    <scope>NUCLEOTIDE SEQUENCE [LARGE SCALE GENOMIC DNA]</scope>
    <source>
        <strain evidence="3">SY62</strain>
    </source>
</reference>
<protein>
    <submittedName>
        <fullName evidence="2">Gamma-tubulin ring complex protein</fullName>
    </submittedName>
</protein>
<dbReference type="Proteomes" id="UP000014071">
    <property type="component" value="Unassembled WGS sequence"/>
</dbReference>
<name>R9P6N0_PSEHS</name>
<keyword evidence="3" id="KW-1185">Reference proteome</keyword>
<dbReference type="AlphaFoldDB" id="R9P6N0"/>
<dbReference type="GeneID" id="24109748"/>
<dbReference type="EMBL" id="DF238808">
    <property type="protein sequence ID" value="GAC96882.1"/>
    <property type="molecule type" value="Genomic_DNA"/>
</dbReference>
<dbReference type="RefSeq" id="XP_012190469.1">
    <property type="nucleotide sequence ID" value="XM_012335079.1"/>
</dbReference>
<gene>
    <name evidence="2" type="ORF">PHSY_004466</name>
</gene>
<evidence type="ECO:0000313" key="3">
    <source>
        <dbReference type="Proteomes" id="UP000014071"/>
    </source>
</evidence>